<evidence type="ECO:0000256" key="4">
    <source>
        <dbReference type="ARBA" id="ARBA00022771"/>
    </source>
</evidence>
<dbReference type="PANTHER" id="PTHR23327">
    <property type="entry name" value="RING FINGER PROTEIN 127"/>
    <property type="match status" value="1"/>
</dbReference>
<keyword evidence="7" id="KW-0694">RNA-binding</keyword>
<organism evidence="11 12">
    <name type="scientific">Leptotrombidium deliense</name>
    <dbReference type="NCBI Taxonomy" id="299467"/>
    <lineage>
        <taxon>Eukaryota</taxon>
        <taxon>Metazoa</taxon>
        <taxon>Ecdysozoa</taxon>
        <taxon>Arthropoda</taxon>
        <taxon>Chelicerata</taxon>
        <taxon>Arachnida</taxon>
        <taxon>Acari</taxon>
        <taxon>Acariformes</taxon>
        <taxon>Trombidiformes</taxon>
        <taxon>Prostigmata</taxon>
        <taxon>Anystina</taxon>
        <taxon>Parasitengona</taxon>
        <taxon>Trombiculoidea</taxon>
        <taxon>Trombiculidae</taxon>
        <taxon>Leptotrombidium</taxon>
    </lineage>
</organism>
<keyword evidence="3" id="KW-0479">Metal-binding</keyword>
<dbReference type="Pfam" id="PF13445">
    <property type="entry name" value="zf-RING_UBOX"/>
    <property type="match status" value="1"/>
</dbReference>
<evidence type="ECO:0000256" key="6">
    <source>
        <dbReference type="PROSITE-ProRule" id="PRU00175"/>
    </source>
</evidence>
<dbReference type="GO" id="GO:0003723">
    <property type="term" value="F:RNA binding"/>
    <property type="evidence" value="ECO:0007669"/>
    <property type="project" value="UniProtKB-KW"/>
</dbReference>
<dbReference type="SMART" id="SM00240">
    <property type="entry name" value="FHA"/>
    <property type="match status" value="1"/>
</dbReference>
<feature type="compositionally biased region" description="Polar residues" evidence="8">
    <location>
        <begin position="438"/>
        <end position="450"/>
    </location>
</feature>
<name>A0A443SWQ7_9ACAR</name>
<dbReference type="SMART" id="SM00184">
    <property type="entry name" value="RING"/>
    <property type="match status" value="1"/>
</dbReference>
<dbReference type="PROSITE" id="PS50089">
    <property type="entry name" value="ZF_RING_2"/>
    <property type="match status" value="1"/>
</dbReference>
<evidence type="ECO:0000256" key="2">
    <source>
        <dbReference type="ARBA" id="ARBA00017908"/>
    </source>
</evidence>
<dbReference type="InterPro" id="IPR017907">
    <property type="entry name" value="Znf_RING_CS"/>
</dbReference>
<dbReference type="PROSITE" id="PS50889">
    <property type="entry name" value="S4"/>
    <property type="match status" value="1"/>
</dbReference>
<proteinExistence type="inferred from homology"/>
<evidence type="ECO:0000259" key="9">
    <source>
        <dbReference type="PROSITE" id="PS50006"/>
    </source>
</evidence>
<evidence type="ECO:0000256" key="8">
    <source>
        <dbReference type="SAM" id="MobiDB-lite"/>
    </source>
</evidence>
<dbReference type="GO" id="GO:0008270">
    <property type="term" value="F:zinc ion binding"/>
    <property type="evidence" value="ECO:0007669"/>
    <property type="project" value="UniProtKB-KW"/>
</dbReference>
<dbReference type="SUPFAM" id="SSF49879">
    <property type="entry name" value="SMAD/FHA domain"/>
    <property type="match status" value="1"/>
</dbReference>
<feature type="region of interest" description="Disordered" evidence="8">
    <location>
        <begin position="431"/>
        <end position="479"/>
    </location>
</feature>
<gene>
    <name evidence="11" type="ORF">B4U80_07879</name>
</gene>
<dbReference type="VEuPathDB" id="VectorBase:LDEU000092"/>
<evidence type="ECO:0000256" key="5">
    <source>
        <dbReference type="ARBA" id="ARBA00022833"/>
    </source>
</evidence>
<dbReference type="Gene3D" id="3.30.40.10">
    <property type="entry name" value="Zinc/RING finger domain, C3HC4 (zinc finger)"/>
    <property type="match status" value="1"/>
</dbReference>
<feature type="region of interest" description="Disordered" evidence="8">
    <location>
        <begin position="185"/>
        <end position="233"/>
    </location>
</feature>
<comment type="similarity">
    <text evidence="1">Belongs to the CHFR family.</text>
</comment>
<evidence type="ECO:0000256" key="7">
    <source>
        <dbReference type="PROSITE-ProRule" id="PRU00182"/>
    </source>
</evidence>
<evidence type="ECO:0000256" key="1">
    <source>
        <dbReference type="ARBA" id="ARBA00005797"/>
    </source>
</evidence>
<comment type="caution">
    <text evidence="11">The sequence shown here is derived from an EMBL/GenBank/DDBJ whole genome shotgun (WGS) entry which is preliminary data.</text>
</comment>
<dbReference type="Proteomes" id="UP000288716">
    <property type="component" value="Unassembled WGS sequence"/>
</dbReference>
<reference evidence="11 12" key="1">
    <citation type="journal article" date="2018" name="Gigascience">
        <title>Genomes of trombidid mites reveal novel predicted allergens and laterally-transferred genes associated with secondary metabolism.</title>
        <authorList>
            <person name="Dong X."/>
            <person name="Chaisiri K."/>
            <person name="Xia D."/>
            <person name="Armstrong S.D."/>
            <person name="Fang Y."/>
            <person name="Donnelly M.J."/>
            <person name="Kadowaki T."/>
            <person name="McGarry J.W."/>
            <person name="Darby A.C."/>
            <person name="Makepeace B.L."/>
        </authorList>
    </citation>
    <scope>NUCLEOTIDE SEQUENCE [LARGE SCALE GENOMIC DNA]</scope>
    <source>
        <strain evidence="11">UoL-UT</strain>
    </source>
</reference>
<dbReference type="CDD" id="cd00060">
    <property type="entry name" value="FHA"/>
    <property type="match status" value="1"/>
</dbReference>
<dbReference type="AlphaFoldDB" id="A0A443SWQ7"/>
<evidence type="ECO:0000313" key="12">
    <source>
        <dbReference type="Proteomes" id="UP000288716"/>
    </source>
</evidence>
<keyword evidence="4 6" id="KW-0863">Zinc-finger</keyword>
<dbReference type="Pfam" id="PF00498">
    <property type="entry name" value="FHA"/>
    <property type="match status" value="1"/>
</dbReference>
<sequence>MALLKNISKNGNSTKYCEFNIEEPQALIGRDTECDIRISNVEMSRRHARLSKINDKWQLIDLKSTNGVYVNGEKIKPSVPKPLSANDIISFGPPERTDFVYRFYLKVEEKKPKADAKKIKHLEKQIEEQSKSEELLKKKLKQHEREVKKKEAEIQKLTEKLKEAENLRHEEEIKRKNEELEKQRLKEMSEKQKKALKELKRKEAGRGVREVSGASKETSEIAASRQPDAAVSVSGQQVKRKYEDIFDSELTCPICSELFIEPVHVSCSHTFCNYCIELWKRNPNSHQECPVCRKPMKHVIREIVIENLIDKIVEEMDAQEKQRRVDVIEARKKKLEEFQSNLPVPLLPLIEESFSGNDSYDSDQESSVTFSDYTHSFASNVFAAFYNSTLLNDSYDTDEEDNDMDFSGDDDLDFNDDEDVLSEMGSEVYAMSEGDSFETANSSLTENSLEYSDDNLELATSDSSEDGHVSDGSDSSEEL</sequence>
<dbReference type="Gene3D" id="2.60.200.20">
    <property type="match status" value="1"/>
</dbReference>
<feature type="domain" description="RING-type" evidence="10">
    <location>
        <begin position="252"/>
        <end position="293"/>
    </location>
</feature>
<dbReference type="InterPro" id="IPR008984">
    <property type="entry name" value="SMAD_FHA_dom_sf"/>
</dbReference>
<dbReference type="SUPFAM" id="SSF57850">
    <property type="entry name" value="RING/U-box"/>
    <property type="match status" value="1"/>
</dbReference>
<feature type="compositionally biased region" description="Basic and acidic residues" evidence="8">
    <location>
        <begin position="185"/>
        <end position="209"/>
    </location>
</feature>
<dbReference type="PROSITE" id="PS00518">
    <property type="entry name" value="ZF_RING_1"/>
    <property type="match status" value="1"/>
</dbReference>
<keyword evidence="12" id="KW-1185">Reference proteome</keyword>
<dbReference type="InterPro" id="IPR013083">
    <property type="entry name" value="Znf_RING/FYVE/PHD"/>
</dbReference>
<protein>
    <recommendedName>
        <fullName evidence="2">E3 ubiquitin-protein ligase CHFR</fullName>
    </recommendedName>
</protein>
<dbReference type="InterPro" id="IPR000253">
    <property type="entry name" value="FHA_dom"/>
</dbReference>
<evidence type="ECO:0000259" key="10">
    <source>
        <dbReference type="PROSITE" id="PS50089"/>
    </source>
</evidence>
<keyword evidence="5" id="KW-0862">Zinc</keyword>
<dbReference type="InterPro" id="IPR027370">
    <property type="entry name" value="Znf-RING_euk"/>
</dbReference>
<dbReference type="EMBL" id="NCKV01000018">
    <property type="protein sequence ID" value="RWS31949.1"/>
    <property type="molecule type" value="Genomic_DNA"/>
</dbReference>
<dbReference type="STRING" id="299467.A0A443SWQ7"/>
<dbReference type="OrthoDB" id="5971507at2759"/>
<dbReference type="PROSITE" id="PS50006">
    <property type="entry name" value="FHA_DOMAIN"/>
    <property type="match status" value="1"/>
</dbReference>
<evidence type="ECO:0000313" key="11">
    <source>
        <dbReference type="EMBL" id="RWS31949.1"/>
    </source>
</evidence>
<feature type="region of interest" description="Disordered" evidence="8">
    <location>
        <begin position="396"/>
        <end position="416"/>
    </location>
</feature>
<dbReference type="InterPro" id="IPR001841">
    <property type="entry name" value="Znf_RING"/>
</dbReference>
<accession>A0A443SWQ7</accession>
<evidence type="ECO:0000256" key="3">
    <source>
        <dbReference type="ARBA" id="ARBA00022723"/>
    </source>
</evidence>
<feature type="domain" description="FHA" evidence="9">
    <location>
        <begin position="26"/>
        <end position="75"/>
    </location>
</feature>